<dbReference type="NCBIfam" id="TIGR02436">
    <property type="entry name" value="four helix bundle protein"/>
    <property type="match status" value="1"/>
</dbReference>
<dbReference type="PANTHER" id="PTHR38471">
    <property type="entry name" value="FOUR HELIX BUNDLE PROTEIN"/>
    <property type="match status" value="1"/>
</dbReference>
<accession>A0A085ZIL8</accession>
<keyword evidence="1" id="KW-0687">Ribonucleoprotein</keyword>
<proteinExistence type="predicted"/>
<dbReference type="OrthoDB" id="9811959at2"/>
<dbReference type="RefSeq" id="WP_035680325.1">
    <property type="nucleotide sequence ID" value="NZ_JPRL01000001.1"/>
</dbReference>
<keyword evidence="1" id="KW-0689">Ribosomal protein</keyword>
<gene>
    <name evidence="1" type="ORF">IW19_01515</name>
</gene>
<sequence length="119" mass="13952">MSNFRSLLIWQKSMALTTKIYFSTNNFPKEEIFGLTSQIRRSAISIPSNIAEGFGRESDKDFLRFLNISLGSLFEMQTQLEIANNITYIHEQEFNNLYEDSREVERMLVSFIKKLKARN</sequence>
<evidence type="ECO:0000313" key="2">
    <source>
        <dbReference type="Proteomes" id="UP000028715"/>
    </source>
</evidence>
<protein>
    <submittedName>
        <fullName evidence="1">S23 ribosomal protein</fullName>
    </submittedName>
</protein>
<dbReference type="NCBIfam" id="NF008911">
    <property type="entry name" value="PRK12275.1-2"/>
    <property type="match status" value="1"/>
</dbReference>
<dbReference type="Gene3D" id="1.20.1440.60">
    <property type="entry name" value="23S rRNA-intervening sequence"/>
    <property type="match status" value="1"/>
</dbReference>
<keyword evidence="2" id="KW-1185">Reference proteome</keyword>
<name>A0A085ZIL8_9FLAO</name>
<dbReference type="InterPro" id="IPR012657">
    <property type="entry name" value="23S_rRNA-intervening_sequence"/>
</dbReference>
<dbReference type="InterPro" id="IPR036583">
    <property type="entry name" value="23S_rRNA_IVS_sf"/>
</dbReference>
<organism evidence="1 2">
    <name type="scientific">Flavobacterium reichenbachii</name>
    <dbReference type="NCBI Taxonomy" id="362418"/>
    <lineage>
        <taxon>Bacteria</taxon>
        <taxon>Pseudomonadati</taxon>
        <taxon>Bacteroidota</taxon>
        <taxon>Flavobacteriia</taxon>
        <taxon>Flavobacteriales</taxon>
        <taxon>Flavobacteriaceae</taxon>
        <taxon>Flavobacterium</taxon>
    </lineage>
</organism>
<dbReference type="SUPFAM" id="SSF158446">
    <property type="entry name" value="IVS-encoded protein-like"/>
    <property type="match status" value="1"/>
</dbReference>
<dbReference type="EMBL" id="JPRL01000001">
    <property type="protein sequence ID" value="KFF04282.1"/>
    <property type="molecule type" value="Genomic_DNA"/>
</dbReference>
<evidence type="ECO:0000313" key="1">
    <source>
        <dbReference type="EMBL" id="KFF04282.1"/>
    </source>
</evidence>
<comment type="caution">
    <text evidence="1">The sequence shown here is derived from an EMBL/GenBank/DDBJ whole genome shotgun (WGS) entry which is preliminary data.</text>
</comment>
<reference evidence="1 2" key="1">
    <citation type="submission" date="2014-07" db="EMBL/GenBank/DDBJ databases">
        <title>Genome of Flavobacterium reichenbachii LMG 25512.</title>
        <authorList>
            <person name="Stropko S.J."/>
            <person name="Pipes S.E."/>
            <person name="Newman J.D."/>
        </authorList>
    </citation>
    <scope>NUCLEOTIDE SEQUENCE [LARGE SCALE GENOMIC DNA]</scope>
    <source>
        <strain evidence="1 2">LMG 25512</strain>
    </source>
</reference>
<dbReference type="STRING" id="362418.IW19_01515"/>
<dbReference type="AlphaFoldDB" id="A0A085ZIL8"/>
<dbReference type="GO" id="GO:0005840">
    <property type="term" value="C:ribosome"/>
    <property type="evidence" value="ECO:0007669"/>
    <property type="project" value="UniProtKB-KW"/>
</dbReference>
<dbReference type="Proteomes" id="UP000028715">
    <property type="component" value="Unassembled WGS sequence"/>
</dbReference>
<dbReference type="PANTHER" id="PTHR38471:SF2">
    <property type="entry name" value="FOUR HELIX BUNDLE PROTEIN"/>
    <property type="match status" value="1"/>
</dbReference>
<dbReference type="Pfam" id="PF05635">
    <property type="entry name" value="23S_rRNA_IVP"/>
    <property type="match status" value="1"/>
</dbReference>
<dbReference type="CDD" id="cd16377">
    <property type="entry name" value="23S_rRNA_IVP_like"/>
    <property type="match status" value="1"/>
</dbReference>
<dbReference type="eggNOG" id="COG0399">
    <property type="taxonomic scope" value="Bacteria"/>
</dbReference>